<gene>
    <name evidence="1" type="ORF">HMPREF0970_00267</name>
</gene>
<accession>D4TWF9</accession>
<proteinExistence type="predicted"/>
<dbReference type="PATRIC" id="fig|649742.3.peg.78"/>
<dbReference type="Gene3D" id="2.60.120.260">
    <property type="entry name" value="Galactose-binding domain-like"/>
    <property type="match status" value="1"/>
</dbReference>
<sequence length="168" mass="17825">MGINLPDGAGNNKVIPGSTTYLYTEPWDNNETNAQVASYLQSVRATGTKKPMVVTAYANDYDPTTLYWDAAANEYKHPEITPNNGVRIEAESDQANVSGDVTIVSGDASASGGSYTSGIAKDGDAVTFTVDAGQGGAFTFSPRYSSRQADGASHQVMIDWARRVSRSS</sequence>
<comment type="caution">
    <text evidence="1">The sequence shown here is derived from an EMBL/GenBank/DDBJ whole genome shotgun (WGS) entry which is preliminary data.</text>
</comment>
<reference evidence="1 2" key="1">
    <citation type="submission" date="2009-10" db="EMBL/GenBank/DDBJ databases">
        <authorList>
            <person name="Weinstock G."/>
            <person name="Sodergren E."/>
            <person name="Clifton S."/>
            <person name="Fulton L."/>
            <person name="Fulton B."/>
            <person name="Courtney L."/>
            <person name="Fronick C."/>
            <person name="Harrison M."/>
            <person name="Strong C."/>
            <person name="Farmer C."/>
            <person name="Delahaunty K."/>
            <person name="Markovic C."/>
            <person name="Hall O."/>
            <person name="Minx P."/>
            <person name="Tomlinson C."/>
            <person name="Mitreva M."/>
            <person name="Nelson J."/>
            <person name="Hou S."/>
            <person name="Wollam A."/>
            <person name="Pepin K.H."/>
            <person name="Johnson M."/>
            <person name="Bhonagiri V."/>
            <person name="Nash W.E."/>
            <person name="Warren W."/>
            <person name="Chinwalla A."/>
            <person name="Mardis E.R."/>
            <person name="Wilson R.K."/>
        </authorList>
    </citation>
    <scope>NUCLEOTIDE SEQUENCE [LARGE SCALE GENOMIC DNA]</scope>
    <source>
        <strain evidence="1 2">F0309</strain>
    </source>
</reference>
<name>D4TWF9_9ACTO</name>
<dbReference type="HOGENOM" id="CLU_1583078_0_0_11"/>
<dbReference type="AlphaFoldDB" id="D4TWF9"/>
<dbReference type="EMBL" id="ACYT02000012">
    <property type="protein sequence ID" value="EFF80633.1"/>
    <property type="molecule type" value="Genomic_DNA"/>
</dbReference>
<dbReference type="Proteomes" id="UP000003150">
    <property type="component" value="Unassembled WGS sequence"/>
</dbReference>
<protein>
    <submittedName>
        <fullName evidence="1">Uncharacterized protein</fullName>
    </submittedName>
</protein>
<dbReference type="InterPro" id="IPR008979">
    <property type="entry name" value="Galactose-bd-like_sf"/>
</dbReference>
<evidence type="ECO:0000313" key="1">
    <source>
        <dbReference type="EMBL" id="EFF80633.1"/>
    </source>
</evidence>
<organism evidence="1 2">
    <name type="scientific">Schaalia odontolytica F0309</name>
    <dbReference type="NCBI Taxonomy" id="649742"/>
    <lineage>
        <taxon>Bacteria</taxon>
        <taxon>Bacillati</taxon>
        <taxon>Actinomycetota</taxon>
        <taxon>Actinomycetes</taxon>
        <taxon>Actinomycetales</taxon>
        <taxon>Actinomycetaceae</taxon>
        <taxon>Schaalia</taxon>
    </lineage>
</organism>
<evidence type="ECO:0000313" key="2">
    <source>
        <dbReference type="Proteomes" id="UP000003150"/>
    </source>
</evidence>
<dbReference type="SUPFAM" id="SSF49785">
    <property type="entry name" value="Galactose-binding domain-like"/>
    <property type="match status" value="1"/>
</dbReference>